<keyword evidence="11 18" id="KW-1133">Transmembrane helix</keyword>
<dbReference type="InterPro" id="IPR039808">
    <property type="entry name" value="Cadherin"/>
</dbReference>
<evidence type="ECO:0000256" key="15">
    <source>
        <dbReference type="ARBA" id="ARBA00062925"/>
    </source>
</evidence>
<evidence type="ECO:0000256" key="4">
    <source>
        <dbReference type="ARBA" id="ARBA00022490"/>
    </source>
</evidence>
<keyword evidence="7 19" id="KW-0732">Signal</keyword>
<dbReference type="GeneID" id="102194124"/>
<dbReference type="SMART" id="SM00112">
    <property type="entry name" value="CA"/>
    <property type="match status" value="5"/>
</dbReference>
<feature type="domain" description="Cadherin" evidence="20">
    <location>
        <begin position="140"/>
        <end position="252"/>
    </location>
</feature>
<evidence type="ECO:0000256" key="18">
    <source>
        <dbReference type="SAM" id="Phobius"/>
    </source>
</evidence>
<evidence type="ECO:0000256" key="10">
    <source>
        <dbReference type="ARBA" id="ARBA00022889"/>
    </source>
</evidence>
<feature type="chain" id="PRO_5041370772" description="Cadherin-like protein 26" evidence="19">
    <location>
        <begin position="21"/>
        <end position="973"/>
    </location>
</feature>
<comment type="subcellular location">
    <subcellularLocation>
        <location evidence="1">Cell membrane</location>
        <topology evidence="1">Single-pass type I membrane protein</topology>
    </subcellularLocation>
    <subcellularLocation>
        <location evidence="2">Cytoplasm</location>
    </subcellularLocation>
</comment>
<dbReference type="GO" id="GO:0005912">
    <property type="term" value="C:adherens junction"/>
    <property type="evidence" value="ECO:0007669"/>
    <property type="project" value="TreeGrafter"/>
</dbReference>
<dbReference type="CDD" id="cd11304">
    <property type="entry name" value="Cadherin_repeat"/>
    <property type="match status" value="3"/>
</dbReference>
<dbReference type="RefSeq" id="XP_005731857.1">
    <property type="nucleotide sequence ID" value="XM_005731800.1"/>
</dbReference>
<keyword evidence="3" id="KW-1003">Cell membrane</keyword>
<dbReference type="GO" id="GO:0000902">
    <property type="term" value="P:cell morphogenesis"/>
    <property type="evidence" value="ECO:0007669"/>
    <property type="project" value="TreeGrafter"/>
</dbReference>
<dbReference type="InterPro" id="IPR002126">
    <property type="entry name" value="Cadherin-like_dom"/>
</dbReference>
<evidence type="ECO:0000313" key="21">
    <source>
        <dbReference type="Proteomes" id="UP000695023"/>
    </source>
</evidence>
<dbReference type="AlphaFoldDB" id="A0A9Y3QZB4"/>
<accession>A0A9Y3QZB4</accession>
<dbReference type="InterPro" id="IPR015919">
    <property type="entry name" value="Cadherin-like_sf"/>
</dbReference>
<evidence type="ECO:0000256" key="13">
    <source>
        <dbReference type="ARBA" id="ARBA00023180"/>
    </source>
</evidence>
<keyword evidence="13" id="KW-0325">Glycoprotein</keyword>
<feature type="domain" description="Cadherin" evidence="20">
    <location>
        <begin position="258"/>
        <end position="394"/>
    </location>
</feature>
<keyword evidence="6" id="KW-0479">Metal-binding</keyword>
<evidence type="ECO:0000256" key="12">
    <source>
        <dbReference type="ARBA" id="ARBA00023136"/>
    </source>
</evidence>
<dbReference type="GO" id="GO:0016342">
    <property type="term" value="C:catenin complex"/>
    <property type="evidence" value="ECO:0007669"/>
    <property type="project" value="TreeGrafter"/>
</dbReference>
<dbReference type="GO" id="GO:0008013">
    <property type="term" value="F:beta-catenin binding"/>
    <property type="evidence" value="ECO:0007669"/>
    <property type="project" value="TreeGrafter"/>
</dbReference>
<dbReference type="GO" id="GO:0007043">
    <property type="term" value="P:cell-cell junction assembly"/>
    <property type="evidence" value="ECO:0007669"/>
    <property type="project" value="TreeGrafter"/>
</dbReference>
<evidence type="ECO:0000256" key="2">
    <source>
        <dbReference type="ARBA" id="ARBA00004496"/>
    </source>
</evidence>
<feature type="signal peptide" evidence="19">
    <location>
        <begin position="1"/>
        <end position="20"/>
    </location>
</feature>
<evidence type="ECO:0000256" key="17">
    <source>
        <dbReference type="PROSITE-ProRule" id="PRU00043"/>
    </source>
</evidence>
<evidence type="ECO:0000256" key="14">
    <source>
        <dbReference type="ARBA" id="ARBA00059993"/>
    </source>
</evidence>
<evidence type="ECO:0000259" key="20">
    <source>
        <dbReference type="PROSITE" id="PS50268"/>
    </source>
</evidence>
<dbReference type="FunFam" id="2.60.40.60:FF:000031">
    <property type="entry name" value="Cadherin 3"/>
    <property type="match status" value="1"/>
</dbReference>
<evidence type="ECO:0000256" key="6">
    <source>
        <dbReference type="ARBA" id="ARBA00022723"/>
    </source>
</evidence>
<dbReference type="FunFam" id="2.60.40.60:FF:000019">
    <property type="entry name" value="Cadherin 2"/>
    <property type="match status" value="1"/>
</dbReference>
<reference evidence="22" key="1">
    <citation type="submission" date="2025-08" db="UniProtKB">
        <authorList>
            <consortium name="RefSeq"/>
        </authorList>
    </citation>
    <scope>IDENTIFICATION</scope>
</reference>
<comment type="subunit">
    <text evidence="15">Homodimer. Component of a cadherin:catenin adhesion complex composed of at least of CDH26, beta-catenin/CTNNB1, alpha-catenin/CTNNA1 and p120 catenin/CTNND1.</text>
</comment>
<evidence type="ECO:0000313" key="22">
    <source>
        <dbReference type="RefSeq" id="XP_005731857.1"/>
    </source>
</evidence>
<dbReference type="GO" id="GO:0060027">
    <property type="term" value="P:convergent extension involved in gastrulation"/>
    <property type="evidence" value="ECO:0007669"/>
    <property type="project" value="UniProtKB-ARBA"/>
</dbReference>
<dbReference type="PROSITE" id="PS00232">
    <property type="entry name" value="CADHERIN_1"/>
    <property type="match status" value="2"/>
</dbReference>
<evidence type="ECO:0000256" key="11">
    <source>
        <dbReference type="ARBA" id="ARBA00022989"/>
    </source>
</evidence>
<dbReference type="PANTHER" id="PTHR24027">
    <property type="entry name" value="CADHERIN-23"/>
    <property type="match status" value="1"/>
</dbReference>
<evidence type="ECO:0000256" key="3">
    <source>
        <dbReference type="ARBA" id="ARBA00022475"/>
    </source>
</evidence>
<feature type="domain" description="Cadherin" evidence="20">
    <location>
        <begin position="514"/>
        <end position="602"/>
    </location>
</feature>
<name>A0A9Y3QZB4_9CICH</name>
<keyword evidence="21" id="KW-1185">Reference proteome</keyword>
<dbReference type="FunFam" id="2.60.40.60:FF:000095">
    <property type="entry name" value="Cadherin 13"/>
    <property type="match status" value="1"/>
</dbReference>
<proteinExistence type="predicted"/>
<dbReference type="GO" id="GO:0055113">
    <property type="term" value="P:epiboly involved in gastrulation with mouth forming second"/>
    <property type="evidence" value="ECO:0007669"/>
    <property type="project" value="UniProtKB-ARBA"/>
</dbReference>
<keyword evidence="9 17" id="KW-0106">Calcium</keyword>
<dbReference type="SUPFAM" id="SSF49313">
    <property type="entry name" value="Cadherin-like"/>
    <property type="match status" value="5"/>
</dbReference>
<feature type="transmembrane region" description="Helical" evidence="18">
    <location>
        <begin position="611"/>
        <end position="636"/>
    </location>
</feature>
<dbReference type="FunFam" id="2.60.40.60:FF:000158">
    <property type="entry name" value="Dachsous cadherin-related 1"/>
    <property type="match status" value="1"/>
</dbReference>
<dbReference type="GO" id="GO:0034332">
    <property type="term" value="P:adherens junction organization"/>
    <property type="evidence" value="ECO:0007669"/>
    <property type="project" value="TreeGrafter"/>
</dbReference>
<dbReference type="GO" id="GO:0005509">
    <property type="term" value="F:calcium ion binding"/>
    <property type="evidence" value="ECO:0007669"/>
    <property type="project" value="UniProtKB-UniRule"/>
</dbReference>
<dbReference type="GO" id="GO:0007156">
    <property type="term" value="P:homophilic cell adhesion via plasma membrane adhesion molecules"/>
    <property type="evidence" value="ECO:0007669"/>
    <property type="project" value="InterPro"/>
</dbReference>
<keyword evidence="8" id="KW-0677">Repeat</keyword>
<dbReference type="GO" id="GO:0016477">
    <property type="term" value="P:cell migration"/>
    <property type="evidence" value="ECO:0007669"/>
    <property type="project" value="TreeGrafter"/>
</dbReference>
<gene>
    <name evidence="22" type="primary">LOC102194124</name>
</gene>
<dbReference type="InterPro" id="IPR020894">
    <property type="entry name" value="Cadherin_CS"/>
</dbReference>
<dbReference type="Gene3D" id="2.60.40.60">
    <property type="entry name" value="Cadherins"/>
    <property type="match status" value="5"/>
</dbReference>
<evidence type="ECO:0000256" key="1">
    <source>
        <dbReference type="ARBA" id="ARBA00004251"/>
    </source>
</evidence>
<dbReference type="GO" id="GO:0045296">
    <property type="term" value="F:cadherin binding"/>
    <property type="evidence" value="ECO:0007669"/>
    <property type="project" value="TreeGrafter"/>
</dbReference>
<keyword evidence="10" id="KW-0130">Cell adhesion</keyword>
<dbReference type="FunFam" id="2.60.40.60:FF:000011">
    <property type="entry name" value="Cadherin 1"/>
    <property type="match status" value="1"/>
</dbReference>
<dbReference type="PRINTS" id="PR00205">
    <property type="entry name" value="CADHERIN"/>
</dbReference>
<evidence type="ECO:0000256" key="9">
    <source>
        <dbReference type="ARBA" id="ARBA00022837"/>
    </source>
</evidence>
<comment type="function">
    <text evidence="14">Cadherins are calcium-dependent cell adhesion proteins. They preferentially interact with themselves in a homophilic manner in connecting cells; cadherins may thus contribute to the sorting of heterogeneous cell types. Ligand for integrins alpha-E/beta-7, ITGAE:ITGAB7, alpha-4/beta-7, ITGA4:ITGAB7 and alpha-4/beta-1, ITGA4:ITGAB1 through which modulates CD4(+) T cells activation.</text>
</comment>
<keyword evidence="5 18" id="KW-0812">Transmembrane</keyword>
<evidence type="ECO:0000256" key="5">
    <source>
        <dbReference type="ARBA" id="ARBA00022692"/>
    </source>
</evidence>
<dbReference type="GO" id="GO:0016339">
    <property type="term" value="P:calcium-dependent cell-cell adhesion via plasma membrane cell adhesion molecules"/>
    <property type="evidence" value="ECO:0007669"/>
    <property type="project" value="TreeGrafter"/>
</dbReference>
<dbReference type="Pfam" id="PF00028">
    <property type="entry name" value="Cadherin"/>
    <property type="match status" value="3"/>
</dbReference>
<dbReference type="Proteomes" id="UP000695023">
    <property type="component" value="Unplaced"/>
</dbReference>
<organism evidence="21 22">
    <name type="scientific">Pundamilia nyererei</name>
    <dbReference type="NCBI Taxonomy" id="303518"/>
    <lineage>
        <taxon>Eukaryota</taxon>
        <taxon>Metazoa</taxon>
        <taxon>Chordata</taxon>
        <taxon>Craniata</taxon>
        <taxon>Vertebrata</taxon>
        <taxon>Euteleostomi</taxon>
        <taxon>Actinopterygii</taxon>
        <taxon>Neopterygii</taxon>
        <taxon>Teleostei</taxon>
        <taxon>Neoteleostei</taxon>
        <taxon>Acanthomorphata</taxon>
        <taxon>Ovalentaria</taxon>
        <taxon>Cichlomorphae</taxon>
        <taxon>Cichliformes</taxon>
        <taxon>Cichlidae</taxon>
        <taxon>African cichlids</taxon>
        <taxon>Pseudocrenilabrinae</taxon>
        <taxon>Haplochromini</taxon>
        <taxon>Pundamilia</taxon>
    </lineage>
</organism>
<evidence type="ECO:0000256" key="7">
    <source>
        <dbReference type="ARBA" id="ARBA00022729"/>
    </source>
</evidence>
<keyword evidence="4" id="KW-0963">Cytoplasm</keyword>
<feature type="domain" description="Cadherin" evidence="20">
    <location>
        <begin position="65"/>
        <end position="139"/>
    </location>
</feature>
<keyword evidence="12 18" id="KW-0472">Membrane</keyword>
<evidence type="ECO:0000256" key="19">
    <source>
        <dbReference type="SAM" id="SignalP"/>
    </source>
</evidence>
<feature type="domain" description="Cadherin" evidence="20">
    <location>
        <begin position="395"/>
        <end position="502"/>
    </location>
</feature>
<evidence type="ECO:0000256" key="8">
    <source>
        <dbReference type="ARBA" id="ARBA00022737"/>
    </source>
</evidence>
<dbReference type="GO" id="GO:0044331">
    <property type="term" value="P:cell-cell adhesion mediated by cadherin"/>
    <property type="evidence" value="ECO:0007669"/>
    <property type="project" value="TreeGrafter"/>
</dbReference>
<protein>
    <recommendedName>
        <fullName evidence="16">Cadherin-like protein 26</fullName>
    </recommendedName>
</protein>
<dbReference type="GO" id="GO:0005737">
    <property type="term" value="C:cytoplasm"/>
    <property type="evidence" value="ECO:0007669"/>
    <property type="project" value="UniProtKB-SubCell"/>
</dbReference>
<sequence length="973" mass="107785">MELIHPILLLILCNLLQCWGVHRSSSQLLLRQKRNWIINSFTIDEGYQGPFPYSLGKIEVEKDLVLFMIQGEGVDEEPTQVLEINSYTGEIKVLRSVDYEQYKTLKLKFKALDREKHEIETQLGIYIEILDTNDNPPKFLFEKYTFTIKESTSQGTEVGRIQATDQDISEIYNKVDLNIVSVKPKPKDLEFYFKEIDETGIGVISFKGCLDHETAEKYTIIVEAKDNGEKPLSTSCTIIINIEDGNNHLPVITQQTGPEKVKEGQTTVLVSRIQVHDEDTRGTPAWRAKYTIQGDTNNNFRITTDPETNDGLLHVEKALNYEDGALKNITITVENEIPYYSCKVEKRSSIGLWKVVTISGSAATGSAMSFVAGAVASSRQVIVAVEDVNEPPVFDKTSIETVVTENVKEGQYLATLTAKDPDVANKNTFKYIIGHDPAGWIKVDPDTGNITTSKPLDRESEFVKDNIYVVTICAVDDGKPQMTSTATLSIYVRDDNDHTPYLVVSTIEMCQSDGQSFANITALDSDVEPYSGPFTFKLHGDVEGKWKIDPVTGYSVNLVKEPTVHSNHHELSLEVSDQQGKSAFHNLSVTVCSCLDSETPNCHVRTSGTTLGAGGVGMIFLAMLLITGLLLLALLMSCKKQILEIKEDLSSEQQLMKSNTENPGTDCSVAIVNQNGNAMQEISQVKTVKMSPAFLLNDSEASTEFLKYEKESSVAQPFIRGSFMHMSQRGSNVGMGYHQGQSVSGLMNEAVHGGSQMNSLTSQYRGEGSGSAFIRGTVMRKSLGAMSNSGMKHLQWQSRHGLIDEAVRGASQTGSIISAFQRESSMAQGFTRGSFMRMSLGGSSNKGTAHLQVQSKHGIYMGLDHRNQLLNEVIPKRINALQEQGKELGNYLPRVYNEEGDTEHNFELDSISIADVSFDPEMDLCDKFTTLASVCMPSDVTTIQKIQTATLVQEESHELNWQKLTLNEVYISQ</sequence>
<dbReference type="PANTHER" id="PTHR24027:SF433">
    <property type="entry name" value="CADHERIN 27-RELATED"/>
    <property type="match status" value="1"/>
</dbReference>
<dbReference type="PROSITE" id="PS50268">
    <property type="entry name" value="CADHERIN_2"/>
    <property type="match status" value="5"/>
</dbReference>
<evidence type="ECO:0000256" key="16">
    <source>
        <dbReference type="ARBA" id="ARBA00069031"/>
    </source>
</evidence>